<feature type="domain" description="R3H" evidence="3">
    <location>
        <begin position="276"/>
        <end position="339"/>
    </location>
</feature>
<feature type="compositionally biased region" description="Polar residues" evidence="2">
    <location>
        <begin position="76"/>
        <end position="94"/>
    </location>
</feature>
<feature type="compositionally biased region" description="Polar residues" evidence="2">
    <location>
        <begin position="403"/>
        <end position="415"/>
    </location>
</feature>
<keyword evidence="1" id="KW-0597">Phosphoprotein</keyword>
<dbReference type="PROSITE" id="PS51061">
    <property type="entry name" value="R3H"/>
    <property type="match status" value="1"/>
</dbReference>
<name>A0A6A6U056_9PEZI</name>
<dbReference type="OrthoDB" id="278430at2759"/>
<evidence type="ECO:0000259" key="3">
    <source>
        <dbReference type="PROSITE" id="PS51061"/>
    </source>
</evidence>
<organism evidence="5 6">
    <name type="scientific">Microthyrium microscopicum</name>
    <dbReference type="NCBI Taxonomy" id="703497"/>
    <lineage>
        <taxon>Eukaryota</taxon>
        <taxon>Fungi</taxon>
        <taxon>Dikarya</taxon>
        <taxon>Ascomycota</taxon>
        <taxon>Pezizomycotina</taxon>
        <taxon>Dothideomycetes</taxon>
        <taxon>Dothideomycetes incertae sedis</taxon>
        <taxon>Microthyriales</taxon>
        <taxon>Microthyriaceae</taxon>
        <taxon>Microthyrium</taxon>
    </lineage>
</organism>
<accession>A0A6A6U056</accession>
<feature type="compositionally biased region" description="Pro residues" evidence="2">
    <location>
        <begin position="794"/>
        <end position="805"/>
    </location>
</feature>
<evidence type="ECO:0000256" key="2">
    <source>
        <dbReference type="SAM" id="MobiDB-lite"/>
    </source>
</evidence>
<gene>
    <name evidence="5" type="ORF">BT63DRAFT_458912</name>
</gene>
<dbReference type="GO" id="GO:0006012">
    <property type="term" value="P:galactose metabolic process"/>
    <property type="evidence" value="ECO:0007669"/>
    <property type="project" value="TreeGrafter"/>
</dbReference>
<feature type="compositionally biased region" description="Basic residues" evidence="2">
    <location>
        <begin position="457"/>
        <end position="466"/>
    </location>
</feature>
<feature type="compositionally biased region" description="Polar residues" evidence="2">
    <location>
        <begin position="46"/>
        <end position="61"/>
    </location>
</feature>
<feature type="compositionally biased region" description="Polar residues" evidence="2">
    <location>
        <begin position="118"/>
        <end position="134"/>
    </location>
</feature>
<dbReference type="Proteomes" id="UP000799302">
    <property type="component" value="Unassembled WGS sequence"/>
</dbReference>
<feature type="compositionally biased region" description="Polar residues" evidence="2">
    <location>
        <begin position="648"/>
        <end position="661"/>
    </location>
</feature>
<dbReference type="InterPro" id="IPR001374">
    <property type="entry name" value="R3H_dom"/>
</dbReference>
<evidence type="ECO:0000256" key="1">
    <source>
        <dbReference type="ARBA" id="ARBA00022553"/>
    </source>
</evidence>
<dbReference type="GO" id="GO:0003676">
    <property type="term" value="F:nucleic acid binding"/>
    <property type="evidence" value="ECO:0007669"/>
    <property type="project" value="UniProtKB-UniRule"/>
</dbReference>
<feature type="compositionally biased region" description="Polar residues" evidence="2">
    <location>
        <begin position="748"/>
        <end position="765"/>
    </location>
</feature>
<dbReference type="InterPro" id="IPR051937">
    <property type="entry name" value="R3H_domain_containing"/>
</dbReference>
<dbReference type="CDD" id="cd02642">
    <property type="entry name" value="R3H_encore_like"/>
    <property type="match status" value="1"/>
</dbReference>
<reference evidence="5" key="1">
    <citation type="journal article" date="2020" name="Stud. Mycol.">
        <title>101 Dothideomycetes genomes: a test case for predicting lifestyles and emergence of pathogens.</title>
        <authorList>
            <person name="Haridas S."/>
            <person name="Albert R."/>
            <person name="Binder M."/>
            <person name="Bloem J."/>
            <person name="Labutti K."/>
            <person name="Salamov A."/>
            <person name="Andreopoulos B."/>
            <person name="Baker S."/>
            <person name="Barry K."/>
            <person name="Bills G."/>
            <person name="Bluhm B."/>
            <person name="Cannon C."/>
            <person name="Castanera R."/>
            <person name="Culley D."/>
            <person name="Daum C."/>
            <person name="Ezra D."/>
            <person name="Gonzalez J."/>
            <person name="Henrissat B."/>
            <person name="Kuo A."/>
            <person name="Liang C."/>
            <person name="Lipzen A."/>
            <person name="Lutzoni F."/>
            <person name="Magnuson J."/>
            <person name="Mondo S."/>
            <person name="Nolan M."/>
            <person name="Ohm R."/>
            <person name="Pangilinan J."/>
            <person name="Park H.-J."/>
            <person name="Ramirez L."/>
            <person name="Alfaro M."/>
            <person name="Sun H."/>
            <person name="Tritt A."/>
            <person name="Yoshinaga Y."/>
            <person name="Zwiers L.-H."/>
            <person name="Turgeon B."/>
            <person name="Goodwin S."/>
            <person name="Spatafora J."/>
            <person name="Crous P."/>
            <person name="Grigoriev I."/>
        </authorList>
    </citation>
    <scope>NUCLEOTIDE SEQUENCE</scope>
    <source>
        <strain evidence="5">CBS 115976</strain>
    </source>
</reference>
<feature type="domain" description="SUZ" evidence="4">
    <location>
        <begin position="342"/>
        <end position="436"/>
    </location>
</feature>
<dbReference type="Pfam" id="PF01424">
    <property type="entry name" value="R3H"/>
    <property type="match status" value="1"/>
</dbReference>
<dbReference type="InterPro" id="IPR036867">
    <property type="entry name" value="R3H_dom_sf"/>
</dbReference>
<evidence type="ECO:0008006" key="7">
    <source>
        <dbReference type="Google" id="ProtNLM"/>
    </source>
</evidence>
<dbReference type="PANTHER" id="PTHR15672">
    <property type="entry name" value="CAMP-REGULATED PHOSPHOPROTEIN 21 RELATED R3H DOMAIN CONTAINING PROTEIN"/>
    <property type="match status" value="1"/>
</dbReference>
<evidence type="ECO:0000313" key="5">
    <source>
        <dbReference type="EMBL" id="KAF2665340.1"/>
    </source>
</evidence>
<dbReference type="Pfam" id="PF12752">
    <property type="entry name" value="SUZ"/>
    <property type="match status" value="1"/>
</dbReference>
<proteinExistence type="predicted"/>
<dbReference type="SUPFAM" id="SSF82708">
    <property type="entry name" value="R3H domain"/>
    <property type="match status" value="1"/>
</dbReference>
<keyword evidence="6" id="KW-1185">Reference proteome</keyword>
<feature type="compositionally biased region" description="Polar residues" evidence="2">
    <location>
        <begin position="699"/>
        <end position="713"/>
    </location>
</feature>
<dbReference type="AlphaFoldDB" id="A0A6A6U056"/>
<feature type="compositionally biased region" description="Polar residues" evidence="2">
    <location>
        <begin position="379"/>
        <end position="394"/>
    </location>
</feature>
<feature type="compositionally biased region" description="Low complexity" evidence="2">
    <location>
        <begin position="492"/>
        <end position="512"/>
    </location>
</feature>
<protein>
    <recommendedName>
        <fullName evidence="7">SUZ domain-containing protein</fullName>
    </recommendedName>
</protein>
<dbReference type="EMBL" id="MU004240">
    <property type="protein sequence ID" value="KAF2665340.1"/>
    <property type="molecule type" value="Genomic_DNA"/>
</dbReference>
<sequence>MAPGPTDTAPKPSFAKVGNSHELSNSNQTVDIKQVAASSYHPLNEKVQSLPTTSDNPSTVPGRSRPVSPDGKSKQTEQPTLPESINPTVASSQLGEHDVPRRQSKTVAIPLRREDSSVKATANDDGSTQVSSEGSAKPPSFDTKSVASGTTFAMDEKESLRPDDSASMRAAIEEEEMFSAPGSVVTGSRVGSDLDGKPFREQLQEISYVGVLPPRGVIPSYQPQANLLSSTGSASQPIPAPLIASSNGVSGEIQPNMMPITPDEKLLEALQSQRDRVWVLKLEQDIIDFVGQSKEATLTLPQCNAFYRMLAHKLADYYQLDHTVVQAPGGVAVALSRTSFCRIPPPLSGLPSSASVADTPPLVAPARKIMRRPDDPRSSENTTAANSEGHSASVSDAGDSNEHGYNSGNKKSTPLTREEREKQYAEVRERIFGKDAEGADGVAPDENENSRSSSASGKKKTVKKQRNLSNDDFEPRSQFPGYYGQTYGPTNYQGEQQQYYYPQYPSMPPGQQFPMNSPTGPPMGYTQPYPGMMGPDPQSYGWTAQQQIPVQASGNNMNAYQQGPAQGYDIANHFQNAMQFQSGSNGGPMANKGPGSPMNGYAAQAMPGPPQASMNQWQQPQYDPNNQYNRQIYGSPQYQDRQMPGPATGQSSSPYAYNQYPNYPGPMHAPTGPQSQGYNNRPQFNPQIQAFVPRPMNMSPAQFPQYSMPNNNVPMPRPFPSSNPSSNGQGVFVGSPRPPSGPAAMSSHPYSNPNSKPSAHLTSKPQAIPDPISSSTPAEKPVLEITAKFGTPSHLPPRPPPPTNPEPHKYIEINRGVGGLPTYPGLPRMTANGFGGSPGNGSRSNSSQN</sequence>
<dbReference type="PROSITE" id="PS51673">
    <property type="entry name" value="SUZ"/>
    <property type="match status" value="1"/>
</dbReference>
<feature type="compositionally biased region" description="Polar residues" evidence="2">
    <location>
        <begin position="672"/>
        <end position="688"/>
    </location>
</feature>
<dbReference type="InterPro" id="IPR024771">
    <property type="entry name" value="SUZ"/>
</dbReference>
<feature type="region of interest" description="Disordered" evidence="2">
    <location>
        <begin position="364"/>
        <end position="525"/>
    </location>
</feature>
<feature type="compositionally biased region" description="Low complexity" evidence="2">
    <location>
        <begin position="840"/>
        <end position="849"/>
    </location>
</feature>
<feature type="compositionally biased region" description="Basic and acidic residues" evidence="2">
    <location>
        <begin position="416"/>
        <end position="437"/>
    </location>
</feature>
<feature type="region of interest" description="Disordered" evidence="2">
    <location>
        <begin position="1"/>
        <end position="148"/>
    </location>
</feature>
<feature type="compositionally biased region" description="Polar residues" evidence="2">
    <location>
        <begin position="21"/>
        <end position="31"/>
    </location>
</feature>
<evidence type="ECO:0000259" key="4">
    <source>
        <dbReference type="PROSITE" id="PS51673"/>
    </source>
</evidence>
<feature type="compositionally biased region" description="Low complexity" evidence="2">
    <location>
        <begin position="615"/>
        <end position="631"/>
    </location>
</feature>
<dbReference type="Gene3D" id="3.30.1370.50">
    <property type="entry name" value="R3H-like domain"/>
    <property type="match status" value="1"/>
</dbReference>
<feature type="region of interest" description="Disordered" evidence="2">
    <location>
        <begin position="582"/>
        <end position="849"/>
    </location>
</feature>
<evidence type="ECO:0000313" key="6">
    <source>
        <dbReference type="Proteomes" id="UP000799302"/>
    </source>
</evidence>
<dbReference type="PANTHER" id="PTHR15672:SF8">
    <property type="entry name" value="PROTEIN ENCORE"/>
    <property type="match status" value="1"/>
</dbReference>